<dbReference type="GO" id="GO:0016758">
    <property type="term" value="F:hexosyltransferase activity"/>
    <property type="evidence" value="ECO:0007669"/>
    <property type="project" value="TreeGrafter"/>
</dbReference>
<comment type="caution">
    <text evidence="4">The sequence shown here is derived from an EMBL/GenBank/DDBJ whole genome shotgun (WGS) entry which is preliminary data.</text>
</comment>
<accession>A0A1V2GYS7</accession>
<dbReference type="Proteomes" id="UP000188879">
    <property type="component" value="Unassembled WGS sequence"/>
</dbReference>
<dbReference type="InterPro" id="IPR007652">
    <property type="entry name" value="A1-4-GlycosylTfrase_dom"/>
</dbReference>
<keyword evidence="1" id="KW-0808">Transferase</keyword>
<gene>
    <name evidence="4" type="ORF">BKE38_19925</name>
</gene>
<evidence type="ECO:0000313" key="4">
    <source>
        <dbReference type="EMBL" id="ONG50017.1"/>
    </source>
</evidence>
<dbReference type="Pfam" id="PF04572">
    <property type="entry name" value="Gb3_synth"/>
    <property type="match status" value="1"/>
</dbReference>
<dbReference type="PANTHER" id="PTHR12042">
    <property type="entry name" value="LACTOSYLCERAMIDE 4-ALPHA-GALACTOSYLTRANSFERASE ALPHA- 1,4-GALACTOSYLTRANSFERASE"/>
    <property type="match status" value="1"/>
</dbReference>
<dbReference type="AlphaFoldDB" id="A0A1V2GYS7"/>
<evidence type="ECO:0000259" key="3">
    <source>
        <dbReference type="Pfam" id="PF04572"/>
    </source>
</evidence>
<name>A0A1V2GYS7_9PROT</name>
<evidence type="ECO:0000313" key="5">
    <source>
        <dbReference type="Proteomes" id="UP000188879"/>
    </source>
</evidence>
<feature type="coiled-coil region" evidence="2">
    <location>
        <begin position="252"/>
        <end position="293"/>
    </location>
</feature>
<dbReference type="Gene3D" id="3.90.550.20">
    <property type="match status" value="1"/>
</dbReference>
<organism evidence="4 5">
    <name type="scientific">Teichococcus deserti</name>
    <dbReference type="NCBI Taxonomy" id="1817963"/>
    <lineage>
        <taxon>Bacteria</taxon>
        <taxon>Pseudomonadati</taxon>
        <taxon>Pseudomonadota</taxon>
        <taxon>Alphaproteobacteria</taxon>
        <taxon>Acetobacterales</taxon>
        <taxon>Roseomonadaceae</taxon>
        <taxon>Roseomonas</taxon>
    </lineage>
</organism>
<keyword evidence="2" id="KW-0175">Coiled coil</keyword>
<dbReference type="EMBL" id="MLCO01000212">
    <property type="protein sequence ID" value="ONG50017.1"/>
    <property type="molecule type" value="Genomic_DNA"/>
</dbReference>
<dbReference type="InterPro" id="IPR029044">
    <property type="entry name" value="Nucleotide-diphossugar_trans"/>
</dbReference>
<evidence type="ECO:0000256" key="1">
    <source>
        <dbReference type="ARBA" id="ARBA00022679"/>
    </source>
</evidence>
<keyword evidence="5" id="KW-1185">Reference proteome</keyword>
<sequence>MFQSYWHGGPLSPYEWLCLKSFVDHGHAFHLYSHDPQLAVPEGVQLMDAADILPATDIFVHAHGWEKGSVACFADLFRYELLLQRGNWWVDTDICCLRPQVPAQPFFAAFEAPDRANNAVLHFEAGHAVMRDCRDGVRRLGPKAAWGQTGPELLTATLKQHGLLGAVAPAATCYPFGWKDALMLFDPEQAADLRDRIGGAFCIHFWNEILRRLKIDKRLGVPRGSYLDALFARHGVRFPAHVGYTMATIAALLKSRIELEQLTLRAARLEAALKQSEARAAELLQANAALRDAATANGRLDG</sequence>
<evidence type="ECO:0000256" key="2">
    <source>
        <dbReference type="SAM" id="Coils"/>
    </source>
</evidence>
<feature type="domain" description="Alpha 1,4-glycosyltransferase" evidence="3">
    <location>
        <begin position="122"/>
        <end position="215"/>
    </location>
</feature>
<reference evidence="4 5" key="1">
    <citation type="submission" date="2016-10" db="EMBL/GenBank/DDBJ databases">
        <title>Draft Genome sequence of Roseomonas sp. strain M3.</title>
        <authorList>
            <person name="Subhash Y."/>
            <person name="Lee S."/>
        </authorList>
    </citation>
    <scope>NUCLEOTIDE SEQUENCE [LARGE SCALE GENOMIC DNA]</scope>
    <source>
        <strain evidence="4 5">M3</strain>
    </source>
</reference>
<dbReference type="PANTHER" id="PTHR12042:SF21">
    <property type="entry name" value="ALPHA1,4-GALACTOSYLTRANSFERASE 1-RELATED"/>
    <property type="match status" value="1"/>
</dbReference>
<dbReference type="InterPro" id="IPR051981">
    <property type="entry name" value="Glycosyltransf_32"/>
</dbReference>
<proteinExistence type="predicted"/>
<dbReference type="SUPFAM" id="SSF53448">
    <property type="entry name" value="Nucleotide-diphospho-sugar transferases"/>
    <property type="match status" value="1"/>
</dbReference>
<dbReference type="GO" id="GO:0006688">
    <property type="term" value="P:glycosphingolipid biosynthetic process"/>
    <property type="evidence" value="ECO:0007669"/>
    <property type="project" value="TreeGrafter"/>
</dbReference>
<protein>
    <recommendedName>
        <fullName evidence="3">Alpha 1,4-glycosyltransferase domain-containing protein</fullName>
    </recommendedName>
</protein>
<dbReference type="GO" id="GO:0016020">
    <property type="term" value="C:membrane"/>
    <property type="evidence" value="ECO:0007669"/>
    <property type="project" value="GOC"/>
</dbReference>